<keyword evidence="10" id="KW-0326">Glycosidase</keyword>
<dbReference type="Pfam" id="PF05592">
    <property type="entry name" value="Bac_rhamnosid"/>
    <property type="match status" value="1"/>
</dbReference>
<dbReference type="InterPro" id="IPR013737">
    <property type="entry name" value="Bac_rhamnosid_N"/>
</dbReference>
<evidence type="ECO:0000313" key="11">
    <source>
        <dbReference type="Proteomes" id="UP001237737"/>
    </source>
</evidence>
<dbReference type="InterPro" id="IPR035398">
    <property type="entry name" value="Bac_rhamnosid_C"/>
</dbReference>
<comment type="caution">
    <text evidence="10">The sequence shown here is derived from an EMBL/GenBank/DDBJ whole genome shotgun (WGS) entry which is preliminary data.</text>
</comment>
<sequence>MPVRSHLACVLLFTAPLANAAVSLTTPRVERTDTPGYVDVARPRFSWIVRSDTDGTVQTGYRIVVTHRGTTVWDSGDVVGARPFDIEYAGPPLAPGERYEWRADVHTSDGDASVASRFDTALDEAGWHGARWIGKGDDTLPAPLLRKTFRVDGDVARATLYIAAGGYADMTIDGKPVSDAVLGPGFTDYGKRVEVVANDVILAPGEHTLGAELGRGFYGLTNPNVWHWERAPWHGRPRMRALLRIRHADGRIENIVSDTSWRVADGPTRSDDLYGGEAFDARLAAPRTWSPATALPAPAGKLVAQTEQPIRVVDTVAATAVTEPVPGTYVFAFPRVMAGWASFDVTGPTGTTIVARYGEKLLPDGTVDARDEHHYFKRGFQTDRLTLDGGRVRWHPRFSYKGFRYVQVQGWPGGKPAASAVAAQVVHTDVAVTGRFDSDNPLLNWIHRAAVDTMLNNLHGIPTDTPMYEKNGWTGDGMLGAEMFLRNFDADRLLAKWLRDIADARNAQGAPLLIAPNPGWGDVRAPTWHSAYVFIPWWLWMYAGDRRPIEEHVQGIARYVAMEDARSPGGIADTELGDWVSPETDPGGENAPEDKRVAATAYLYGMERATAAMLRLVDDASGAATFDARAEKVRAAFNERFLDRAAARYRGEGDRGYRQAHNLLALDFGLVPEDLEARVAAGVAADAKARGDHLDTGALATKPILPVLTATGHADEAWAIATQTTFPSWGFWRANGATSLWEHWKLASRSRGHYFLGTIDDWLYGDVAGLRPLAPGWRRFEVRPTLTAFLDRASAAVMTPYGEASVAWRKVAGKVEADIVVPVGTEAVVALPGLPEKVLGSGRHTLTAP</sequence>
<dbReference type="InterPro" id="IPR008928">
    <property type="entry name" value="6-hairpin_glycosidase_sf"/>
</dbReference>
<feature type="domain" description="Alpha-L-rhamnosidase concanavalin-like" evidence="6">
    <location>
        <begin position="326"/>
        <end position="427"/>
    </location>
</feature>
<keyword evidence="11" id="KW-1185">Reference proteome</keyword>
<keyword evidence="5" id="KW-0732">Signal</keyword>
<feature type="domain" description="Alpha-L-rhamnosidase C-terminal" evidence="9">
    <location>
        <begin position="769"/>
        <end position="840"/>
    </location>
</feature>
<proteinExistence type="predicted"/>
<dbReference type="InterPro" id="IPR016007">
    <property type="entry name" value="Alpha_rhamnosid"/>
</dbReference>
<feature type="chain" id="PRO_5046706326" description="alpha-L-rhamnosidase" evidence="5">
    <location>
        <begin position="21"/>
        <end position="849"/>
    </location>
</feature>
<dbReference type="InterPro" id="IPR012341">
    <property type="entry name" value="6hp_glycosidase-like_sf"/>
</dbReference>
<feature type="region of interest" description="Disordered" evidence="4">
    <location>
        <begin position="572"/>
        <end position="593"/>
    </location>
</feature>
<feature type="domain" description="Bacterial alpha-L-rhamnosidase N-terminal" evidence="7">
    <location>
        <begin position="154"/>
        <end position="313"/>
    </location>
</feature>
<accession>A0ABT9T012</accession>
<dbReference type="EMBL" id="JAUSSK010000002">
    <property type="protein sequence ID" value="MDQ0009552.1"/>
    <property type="molecule type" value="Genomic_DNA"/>
</dbReference>
<dbReference type="SUPFAM" id="SSF48208">
    <property type="entry name" value="Six-hairpin glycosidases"/>
    <property type="match status" value="1"/>
</dbReference>
<dbReference type="PIRSF" id="PIRSF010631">
    <property type="entry name" value="A-rhamnsds"/>
    <property type="match status" value="1"/>
</dbReference>
<dbReference type="Proteomes" id="UP001237737">
    <property type="component" value="Unassembled WGS sequence"/>
</dbReference>
<evidence type="ECO:0000259" key="6">
    <source>
        <dbReference type="Pfam" id="PF05592"/>
    </source>
</evidence>
<evidence type="ECO:0000256" key="3">
    <source>
        <dbReference type="ARBA" id="ARBA00022801"/>
    </source>
</evidence>
<evidence type="ECO:0000259" key="7">
    <source>
        <dbReference type="Pfam" id="PF08531"/>
    </source>
</evidence>
<dbReference type="Gene3D" id="2.60.120.260">
    <property type="entry name" value="Galactose-binding domain-like"/>
    <property type="match status" value="2"/>
</dbReference>
<dbReference type="Gene3D" id="1.50.10.10">
    <property type="match status" value="1"/>
</dbReference>
<dbReference type="InterPro" id="IPR008902">
    <property type="entry name" value="Rhamnosid_concanavalin"/>
</dbReference>
<keyword evidence="3 10" id="KW-0378">Hydrolase</keyword>
<evidence type="ECO:0000256" key="1">
    <source>
        <dbReference type="ARBA" id="ARBA00001445"/>
    </source>
</evidence>
<evidence type="ECO:0000256" key="2">
    <source>
        <dbReference type="ARBA" id="ARBA00012652"/>
    </source>
</evidence>
<name>A0ABT9T012_9GAMM</name>
<dbReference type="EC" id="3.2.1.40" evidence="2"/>
<feature type="domain" description="Alpha-L-rhamnosidase six-hairpin glycosidase" evidence="8">
    <location>
        <begin position="433"/>
        <end position="766"/>
    </location>
</feature>
<dbReference type="Gene3D" id="2.60.420.10">
    <property type="entry name" value="Maltose phosphorylase, domain 3"/>
    <property type="match status" value="1"/>
</dbReference>
<dbReference type="InterPro" id="IPR035396">
    <property type="entry name" value="Bac_rhamnosid6H"/>
</dbReference>
<protein>
    <recommendedName>
        <fullName evidence="2">alpha-L-rhamnosidase</fullName>
        <ecNumber evidence="2">3.2.1.40</ecNumber>
    </recommendedName>
</protein>
<dbReference type="RefSeq" id="WP_306849009.1">
    <property type="nucleotide sequence ID" value="NZ_JAUSSK010000002.1"/>
</dbReference>
<dbReference type="Pfam" id="PF17390">
    <property type="entry name" value="Bac_rhamnosid_C"/>
    <property type="match status" value="1"/>
</dbReference>
<evidence type="ECO:0000256" key="5">
    <source>
        <dbReference type="SAM" id="SignalP"/>
    </source>
</evidence>
<dbReference type="Pfam" id="PF08531">
    <property type="entry name" value="Bac_rhamnosid_N"/>
    <property type="match status" value="1"/>
</dbReference>
<dbReference type="PANTHER" id="PTHR33307">
    <property type="entry name" value="ALPHA-RHAMNOSIDASE (EUROFUNG)"/>
    <property type="match status" value="1"/>
</dbReference>
<organism evidence="10 11">
    <name type="scientific">Luteibacter jiangsuensis</name>
    <dbReference type="NCBI Taxonomy" id="637577"/>
    <lineage>
        <taxon>Bacteria</taxon>
        <taxon>Pseudomonadati</taxon>
        <taxon>Pseudomonadota</taxon>
        <taxon>Gammaproteobacteria</taxon>
        <taxon>Lysobacterales</taxon>
        <taxon>Rhodanobacteraceae</taxon>
        <taxon>Luteibacter</taxon>
    </lineage>
</organism>
<reference evidence="10 11" key="1">
    <citation type="submission" date="2023-07" db="EMBL/GenBank/DDBJ databases">
        <title>Sorghum-associated microbial communities from plants grown in Nebraska, USA.</title>
        <authorList>
            <person name="Schachtman D."/>
        </authorList>
    </citation>
    <scope>NUCLEOTIDE SEQUENCE [LARGE SCALE GENOMIC DNA]</scope>
    <source>
        <strain evidence="10 11">CC60</strain>
    </source>
</reference>
<evidence type="ECO:0000256" key="4">
    <source>
        <dbReference type="SAM" id="MobiDB-lite"/>
    </source>
</evidence>
<comment type="catalytic activity">
    <reaction evidence="1">
        <text>Hydrolysis of terminal non-reducing alpha-L-rhamnose residues in alpha-L-rhamnosides.</text>
        <dbReference type="EC" id="3.2.1.40"/>
    </reaction>
</comment>
<evidence type="ECO:0000259" key="9">
    <source>
        <dbReference type="Pfam" id="PF17390"/>
    </source>
</evidence>
<dbReference type="GO" id="GO:0030596">
    <property type="term" value="F:alpha-L-rhamnosidase activity"/>
    <property type="evidence" value="ECO:0007669"/>
    <property type="project" value="UniProtKB-EC"/>
</dbReference>
<evidence type="ECO:0000313" key="10">
    <source>
        <dbReference type="EMBL" id="MDQ0009552.1"/>
    </source>
</evidence>
<gene>
    <name evidence="10" type="ORF">J2T07_001729</name>
</gene>
<dbReference type="Gene3D" id="2.60.40.10">
    <property type="entry name" value="Immunoglobulins"/>
    <property type="match status" value="1"/>
</dbReference>
<dbReference type="Pfam" id="PF25788">
    <property type="entry name" value="Ig_Rha78A_N"/>
    <property type="match status" value="1"/>
</dbReference>
<feature type="signal peptide" evidence="5">
    <location>
        <begin position="1"/>
        <end position="20"/>
    </location>
</feature>
<dbReference type="PANTHER" id="PTHR33307:SF6">
    <property type="entry name" value="ALPHA-RHAMNOSIDASE (EUROFUNG)-RELATED"/>
    <property type="match status" value="1"/>
</dbReference>
<dbReference type="InterPro" id="IPR013783">
    <property type="entry name" value="Ig-like_fold"/>
</dbReference>
<dbReference type="Pfam" id="PF17389">
    <property type="entry name" value="Bac_rhamnosid6H"/>
    <property type="match status" value="1"/>
</dbReference>
<evidence type="ECO:0000259" key="8">
    <source>
        <dbReference type="Pfam" id="PF17389"/>
    </source>
</evidence>